<protein>
    <submittedName>
        <fullName evidence="1">Uncharacterized protein</fullName>
    </submittedName>
</protein>
<dbReference type="Proteomes" id="UP000288079">
    <property type="component" value="Unassembled WGS sequence"/>
</dbReference>
<reference evidence="1 2" key="1">
    <citation type="submission" date="2018-10" db="EMBL/GenBank/DDBJ databases">
        <title>Draft Genome Sequence of Bacteroides sp. KCTC 15687.</title>
        <authorList>
            <person name="Yu S.Y."/>
            <person name="Kim J.S."/>
            <person name="Oh B.S."/>
            <person name="Park S.H."/>
            <person name="Kang S.W."/>
            <person name="Park J.E."/>
            <person name="Choi S.H."/>
            <person name="Han K.I."/>
            <person name="Lee K.C."/>
            <person name="Eom M.K."/>
            <person name="Suh M.K."/>
            <person name="Lee D.H."/>
            <person name="Yoon H."/>
            <person name="Kim B."/>
            <person name="Yang S.J."/>
            <person name="Lee J.S."/>
            <person name="Lee J.H."/>
        </authorList>
    </citation>
    <scope>NUCLEOTIDE SEQUENCE [LARGE SCALE GENOMIC DNA]</scope>
    <source>
        <strain evidence="1 2">KCTC 15687</strain>
    </source>
</reference>
<comment type="caution">
    <text evidence="1">The sequence shown here is derived from an EMBL/GenBank/DDBJ whole genome shotgun (WGS) entry which is preliminary data.</text>
</comment>
<dbReference type="EMBL" id="BHWB01000003">
    <property type="protein sequence ID" value="GCB34215.1"/>
    <property type="molecule type" value="Genomic_DNA"/>
</dbReference>
<organism evidence="1 2">
    <name type="scientific">Bacteroides faecalis</name>
    <dbReference type="NCBI Taxonomy" id="2447885"/>
    <lineage>
        <taxon>Bacteria</taxon>
        <taxon>Pseudomonadati</taxon>
        <taxon>Bacteroidota</taxon>
        <taxon>Bacteroidia</taxon>
        <taxon>Bacteroidales</taxon>
        <taxon>Bacteroidaceae</taxon>
        <taxon>Bacteroides</taxon>
    </lineage>
</organism>
<sequence>MSLSAQNEKNTFDSYAKFISKNLDITWKKPKRFIDLKTFTVWGPESQNHKSAFFYHTVLQSKDSNCLIMYPDIVSLVGINLHLDETLTRNQMINDINTALDLTNKRGIISKNLDTDIKKSIKTFTDKDAKKLFNADTVFIAPIPISNAYQGKYTYCTGVYIYKAKRPPMFIKCFFNEKGKNNERQYLDMLYKTIKYRNDNWVLNEKSYPKELKEFYSQTE</sequence>
<accession>A0A401LRM1</accession>
<keyword evidence="2" id="KW-1185">Reference proteome</keyword>
<dbReference type="AlphaFoldDB" id="A0A401LRM1"/>
<evidence type="ECO:0000313" key="2">
    <source>
        <dbReference type="Proteomes" id="UP000288079"/>
    </source>
</evidence>
<gene>
    <name evidence="1" type="ORF">KGMB02408_11600</name>
</gene>
<evidence type="ECO:0000313" key="1">
    <source>
        <dbReference type="EMBL" id="GCB34215.1"/>
    </source>
</evidence>
<name>A0A401LRM1_9BACE</name>
<proteinExistence type="predicted"/>